<dbReference type="Gene3D" id="3.40.50.720">
    <property type="entry name" value="NAD(P)-binding Rossmann-like Domain"/>
    <property type="match status" value="2"/>
</dbReference>
<reference evidence="4 5" key="1">
    <citation type="journal article" date="2019" name="Nat. Microbiol.">
        <title>Mediterranean grassland soil C-N compound turnover is dependent on rainfall and depth, and is mediated by genomically divergent microorganisms.</title>
        <authorList>
            <person name="Diamond S."/>
            <person name="Andeer P.F."/>
            <person name="Li Z."/>
            <person name="Crits-Christoph A."/>
            <person name="Burstein D."/>
            <person name="Anantharaman K."/>
            <person name="Lane K.R."/>
            <person name="Thomas B.C."/>
            <person name="Pan C."/>
            <person name="Northen T.R."/>
            <person name="Banfield J.F."/>
        </authorList>
    </citation>
    <scope>NUCLEOTIDE SEQUENCE [LARGE SCALE GENOMIC DNA]</scope>
    <source>
        <strain evidence="4">WS_2</strain>
    </source>
</reference>
<dbReference type="Pfam" id="PF16653">
    <property type="entry name" value="Sacchrp_dh_C"/>
    <property type="match status" value="1"/>
</dbReference>
<comment type="caution">
    <text evidence="4">The sequence shown here is derived from an EMBL/GenBank/DDBJ whole genome shotgun (WGS) entry which is preliminary data.</text>
</comment>
<gene>
    <name evidence="4" type="ORF">E6K72_04855</name>
</gene>
<feature type="domain" description="Saccharopine dehydrogenase-like C-terminal" evidence="3">
    <location>
        <begin position="125"/>
        <end position="398"/>
    </location>
</feature>
<proteinExistence type="predicted"/>
<evidence type="ECO:0000259" key="3">
    <source>
        <dbReference type="Pfam" id="PF16653"/>
    </source>
</evidence>
<dbReference type="PANTHER" id="PTHR43796">
    <property type="entry name" value="CARBOXYNORSPERMIDINE SYNTHASE"/>
    <property type="match status" value="1"/>
</dbReference>
<evidence type="ECO:0000313" key="5">
    <source>
        <dbReference type="Proteomes" id="UP000317716"/>
    </source>
</evidence>
<dbReference type="SUPFAM" id="SSF51735">
    <property type="entry name" value="NAD(P)-binding Rossmann-fold domains"/>
    <property type="match status" value="1"/>
</dbReference>
<feature type="compositionally biased region" description="Low complexity" evidence="1">
    <location>
        <begin position="271"/>
        <end position="292"/>
    </location>
</feature>
<name>A0A538SYU3_UNCEI</name>
<evidence type="ECO:0000256" key="1">
    <source>
        <dbReference type="SAM" id="MobiDB-lite"/>
    </source>
</evidence>
<dbReference type="Pfam" id="PF03435">
    <property type="entry name" value="Sacchrp_dh_NADP"/>
    <property type="match status" value="1"/>
</dbReference>
<dbReference type="AlphaFoldDB" id="A0A538SYU3"/>
<feature type="domain" description="Saccharopine dehydrogenase NADP binding" evidence="2">
    <location>
        <begin position="5"/>
        <end position="121"/>
    </location>
</feature>
<dbReference type="Gene3D" id="3.30.360.10">
    <property type="entry name" value="Dihydrodipicolinate Reductase, domain 2"/>
    <property type="match status" value="1"/>
</dbReference>
<evidence type="ECO:0000313" key="4">
    <source>
        <dbReference type="EMBL" id="TMQ56560.1"/>
    </source>
</evidence>
<feature type="region of interest" description="Disordered" evidence="1">
    <location>
        <begin position="268"/>
        <end position="292"/>
    </location>
</feature>
<dbReference type="EMBL" id="VBOS01000162">
    <property type="protein sequence ID" value="TMQ56560.1"/>
    <property type="molecule type" value="Genomic_DNA"/>
</dbReference>
<evidence type="ECO:0000259" key="2">
    <source>
        <dbReference type="Pfam" id="PF03435"/>
    </source>
</evidence>
<dbReference type="InterPro" id="IPR005097">
    <property type="entry name" value="Sacchrp_dh_NADP-bd"/>
</dbReference>
<dbReference type="PANTHER" id="PTHR43796:SF2">
    <property type="entry name" value="CARBOXYNORSPERMIDINE SYNTHASE"/>
    <property type="match status" value="1"/>
</dbReference>
<accession>A0A538SYU3</accession>
<sequence length="415" mass="44434">MKPRIVILGGAGAMGRITARDLARTSRGRAEVVIADRDRRADGIPGVRTVPCDVTDGASLRRALTGAWATIASLPYRFNLRAMEGALEAGAHYLDLGGLFHMTRRQLALAPAFERRGCMAILGIGSAPGILNVLAVRAARDLETVTEVHCLVGAVDRTRYRAVPPLGFGYSVDTLLDEFAMPSAVFRDGRFAMVPALDPRERIAVRFPAPVGRIHVDTTLHSEVATLPLSFGDRGIREVTFRQGFDPTFIERLTFLVELGLAEPRALPSSGGAAARHGRRPPAGGAQADGTGQAPRGVLIALLDRLPKPVSLGKPARFEVLRTVVRGRRGGRVVTVTTDCLVGPRAGGGVGPDIDTGAPPSIAVQLLIGGEIPLRPGVWAPEQVIPPEPFVRELERRGMRVVERIAGRSTWTRPT</sequence>
<dbReference type="Proteomes" id="UP000317716">
    <property type="component" value="Unassembled WGS sequence"/>
</dbReference>
<evidence type="ECO:0008006" key="6">
    <source>
        <dbReference type="Google" id="ProtNLM"/>
    </source>
</evidence>
<dbReference type="InterPro" id="IPR036291">
    <property type="entry name" value="NAD(P)-bd_dom_sf"/>
</dbReference>
<protein>
    <recommendedName>
        <fullName evidence="6">Saccharopine dehydrogenase NADP binding domain-containing protein</fullName>
    </recommendedName>
</protein>
<organism evidence="4 5">
    <name type="scientific">Eiseniibacteriota bacterium</name>
    <dbReference type="NCBI Taxonomy" id="2212470"/>
    <lineage>
        <taxon>Bacteria</taxon>
        <taxon>Candidatus Eiseniibacteriota</taxon>
    </lineage>
</organism>
<dbReference type="InterPro" id="IPR032095">
    <property type="entry name" value="Sacchrp_dh-like_C"/>
</dbReference>